<feature type="non-terminal residue" evidence="1">
    <location>
        <position position="126"/>
    </location>
</feature>
<protein>
    <submittedName>
        <fullName evidence="1">Uncharacterized protein</fullName>
    </submittedName>
</protein>
<accession>A0A8K0XKB3</accession>
<comment type="caution">
    <text evidence="1">The sequence shown here is derived from an EMBL/GenBank/DDBJ whole genome shotgun (WGS) entry which is preliminary data.</text>
</comment>
<evidence type="ECO:0000313" key="1">
    <source>
        <dbReference type="EMBL" id="KAH8080300.1"/>
    </source>
</evidence>
<dbReference type="OrthoDB" id="10039611at2759"/>
<dbReference type="AlphaFoldDB" id="A0A8K0XKB3"/>
<gene>
    <name evidence="1" type="ORF">BXZ70DRAFT_858854</name>
</gene>
<dbReference type="Proteomes" id="UP000813824">
    <property type="component" value="Unassembled WGS sequence"/>
</dbReference>
<proteinExistence type="predicted"/>
<sequence>VYFQAGKNREGYFTTEKILDHATAAMDLLSKHYPDDDHVLVFDNATTHTARAADAISAQHMSKFPTKPGNPFFGVEVNVLGADGCPLYSENGKLKKTKRPMGDGTFKDGTAQSLYFPAGHPCAGVF</sequence>
<evidence type="ECO:0000313" key="2">
    <source>
        <dbReference type="Proteomes" id="UP000813824"/>
    </source>
</evidence>
<organism evidence="1 2">
    <name type="scientific">Cristinia sonorae</name>
    <dbReference type="NCBI Taxonomy" id="1940300"/>
    <lineage>
        <taxon>Eukaryota</taxon>
        <taxon>Fungi</taxon>
        <taxon>Dikarya</taxon>
        <taxon>Basidiomycota</taxon>
        <taxon>Agaricomycotina</taxon>
        <taxon>Agaricomycetes</taxon>
        <taxon>Agaricomycetidae</taxon>
        <taxon>Agaricales</taxon>
        <taxon>Pleurotineae</taxon>
        <taxon>Stephanosporaceae</taxon>
        <taxon>Cristinia</taxon>
    </lineage>
</organism>
<reference evidence="1" key="1">
    <citation type="journal article" date="2021" name="New Phytol.">
        <title>Evolutionary innovations through gain and loss of genes in the ectomycorrhizal Boletales.</title>
        <authorList>
            <person name="Wu G."/>
            <person name="Miyauchi S."/>
            <person name="Morin E."/>
            <person name="Kuo A."/>
            <person name="Drula E."/>
            <person name="Varga T."/>
            <person name="Kohler A."/>
            <person name="Feng B."/>
            <person name="Cao Y."/>
            <person name="Lipzen A."/>
            <person name="Daum C."/>
            <person name="Hundley H."/>
            <person name="Pangilinan J."/>
            <person name="Johnson J."/>
            <person name="Barry K."/>
            <person name="LaButti K."/>
            <person name="Ng V."/>
            <person name="Ahrendt S."/>
            <person name="Min B."/>
            <person name="Choi I.G."/>
            <person name="Park H."/>
            <person name="Plett J.M."/>
            <person name="Magnuson J."/>
            <person name="Spatafora J.W."/>
            <person name="Nagy L.G."/>
            <person name="Henrissat B."/>
            <person name="Grigoriev I.V."/>
            <person name="Yang Z.L."/>
            <person name="Xu J."/>
            <person name="Martin F.M."/>
        </authorList>
    </citation>
    <scope>NUCLEOTIDE SEQUENCE</scope>
    <source>
        <strain evidence="1">KKN 215</strain>
    </source>
</reference>
<dbReference type="EMBL" id="JAEVFJ010000054">
    <property type="protein sequence ID" value="KAH8080300.1"/>
    <property type="molecule type" value="Genomic_DNA"/>
</dbReference>
<keyword evidence="2" id="KW-1185">Reference proteome</keyword>
<name>A0A8K0XKB3_9AGAR</name>
<feature type="non-terminal residue" evidence="1">
    <location>
        <position position="1"/>
    </location>
</feature>